<dbReference type="EMBL" id="CAUYUJ010007513">
    <property type="protein sequence ID" value="CAK0821036.1"/>
    <property type="molecule type" value="Genomic_DNA"/>
</dbReference>
<evidence type="ECO:0000313" key="2">
    <source>
        <dbReference type="EMBL" id="CAK0821036.1"/>
    </source>
</evidence>
<reference evidence="2" key="1">
    <citation type="submission" date="2023-10" db="EMBL/GenBank/DDBJ databases">
        <authorList>
            <person name="Chen Y."/>
            <person name="Shah S."/>
            <person name="Dougan E. K."/>
            <person name="Thang M."/>
            <person name="Chan C."/>
        </authorList>
    </citation>
    <scope>NUCLEOTIDE SEQUENCE [LARGE SCALE GENOMIC DNA]</scope>
</reference>
<evidence type="ECO:0000256" key="1">
    <source>
        <dbReference type="SAM" id="MobiDB-lite"/>
    </source>
</evidence>
<name>A0ABN9RPB9_9DINO</name>
<dbReference type="Proteomes" id="UP001189429">
    <property type="component" value="Unassembled WGS sequence"/>
</dbReference>
<keyword evidence="3" id="KW-1185">Reference proteome</keyword>
<feature type="region of interest" description="Disordered" evidence="1">
    <location>
        <begin position="1"/>
        <end position="48"/>
    </location>
</feature>
<sequence length="160" mass="16695">MSAWDGAVHSLSEARRRLPLRGSEEAAGGTSTPRGPEPLLDAPPPGPDVVIAASASVEPPGGCGRVISSPGRIPVGAEMALEQGSARLDGARAMIRGSSAWLLVEAVRIGMVDSYRGSRPREFIGLLGGDIAARLLTWAARRARRGPPSVTPTWGLARRT</sequence>
<evidence type="ECO:0000313" key="3">
    <source>
        <dbReference type="Proteomes" id="UP001189429"/>
    </source>
</evidence>
<organism evidence="2 3">
    <name type="scientific">Prorocentrum cordatum</name>
    <dbReference type="NCBI Taxonomy" id="2364126"/>
    <lineage>
        <taxon>Eukaryota</taxon>
        <taxon>Sar</taxon>
        <taxon>Alveolata</taxon>
        <taxon>Dinophyceae</taxon>
        <taxon>Prorocentrales</taxon>
        <taxon>Prorocentraceae</taxon>
        <taxon>Prorocentrum</taxon>
    </lineage>
</organism>
<proteinExistence type="predicted"/>
<comment type="caution">
    <text evidence="2">The sequence shown here is derived from an EMBL/GenBank/DDBJ whole genome shotgun (WGS) entry which is preliminary data.</text>
</comment>
<accession>A0ABN9RPB9</accession>
<protein>
    <submittedName>
        <fullName evidence="2">Uncharacterized protein</fullName>
    </submittedName>
</protein>
<gene>
    <name evidence="2" type="ORF">PCOR1329_LOCUS22471</name>
</gene>